<feature type="chain" id="PRO_5045598082" evidence="1">
    <location>
        <begin position="17"/>
        <end position="368"/>
    </location>
</feature>
<feature type="signal peptide" evidence="1">
    <location>
        <begin position="1"/>
        <end position="16"/>
    </location>
</feature>
<protein>
    <submittedName>
        <fullName evidence="2">Uncharacterized protein</fullName>
    </submittedName>
</protein>
<keyword evidence="1" id="KW-0732">Signal</keyword>
<reference evidence="2 3" key="1">
    <citation type="journal article" date="2022" name="Allergy">
        <title>Genome assembly and annotation of Periplaneta americana reveal a comprehensive cockroach allergen profile.</title>
        <authorList>
            <person name="Wang L."/>
            <person name="Xiong Q."/>
            <person name="Saelim N."/>
            <person name="Wang L."/>
            <person name="Nong W."/>
            <person name="Wan A.T."/>
            <person name="Shi M."/>
            <person name="Liu X."/>
            <person name="Cao Q."/>
            <person name="Hui J.H.L."/>
            <person name="Sookrung N."/>
            <person name="Leung T.F."/>
            <person name="Tungtrongchitr A."/>
            <person name="Tsui S.K.W."/>
        </authorList>
    </citation>
    <scope>NUCLEOTIDE SEQUENCE [LARGE SCALE GENOMIC DNA]</scope>
    <source>
        <strain evidence="2">PWHHKU_190912</strain>
    </source>
</reference>
<evidence type="ECO:0000313" key="3">
    <source>
        <dbReference type="Proteomes" id="UP001148838"/>
    </source>
</evidence>
<evidence type="ECO:0000256" key="1">
    <source>
        <dbReference type="SAM" id="SignalP"/>
    </source>
</evidence>
<dbReference type="EMBL" id="JAJSOF020000001">
    <property type="protein sequence ID" value="KAJ4452002.1"/>
    <property type="molecule type" value="Genomic_DNA"/>
</dbReference>
<accession>A0ABQ8U117</accession>
<proteinExistence type="predicted"/>
<name>A0ABQ8U117_PERAM</name>
<sequence length="368" mass="41552">MLVATITLLILSCVSLNNCLSTATTYTSLEESIAYCVLNIGNRFFRKDIAVTLQTGRLREFRTDGGETNHVNDDTLLRILTRAANFPLIILGHIDDLKSKNNILKPGSAILTIHKNNNDEQFREVRYHFTRFYIEAWNPACRLVIISESVPYDKFSREAWALKLLIIALDFLKISQAIVLIPKEESLEPDINVYTWLPDLQDDLCKGLPNHVTLLDRWVSANRSFLRNVDLFPSKQYKDMKGCTLNIGIRALKPYSMIYISNDYNYFYDGPAANIIMSLATDLNFTLSYEMTKGHFDMNDSPRSGRPSDFDVDQWSSAPAEMGKGIGFSATWGSTPLLWSSAWLLNANFPNRLIGGGEPLPGYLGQPT</sequence>
<dbReference type="Proteomes" id="UP001148838">
    <property type="component" value="Unassembled WGS sequence"/>
</dbReference>
<evidence type="ECO:0000313" key="2">
    <source>
        <dbReference type="EMBL" id="KAJ4452002.1"/>
    </source>
</evidence>
<comment type="caution">
    <text evidence="2">The sequence shown here is derived from an EMBL/GenBank/DDBJ whole genome shotgun (WGS) entry which is preliminary data.</text>
</comment>
<keyword evidence="3" id="KW-1185">Reference proteome</keyword>
<gene>
    <name evidence="2" type="ORF">ANN_03494</name>
</gene>
<organism evidence="2 3">
    <name type="scientific">Periplaneta americana</name>
    <name type="common">American cockroach</name>
    <name type="synonym">Blatta americana</name>
    <dbReference type="NCBI Taxonomy" id="6978"/>
    <lineage>
        <taxon>Eukaryota</taxon>
        <taxon>Metazoa</taxon>
        <taxon>Ecdysozoa</taxon>
        <taxon>Arthropoda</taxon>
        <taxon>Hexapoda</taxon>
        <taxon>Insecta</taxon>
        <taxon>Pterygota</taxon>
        <taxon>Neoptera</taxon>
        <taxon>Polyneoptera</taxon>
        <taxon>Dictyoptera</taxon>
        <taxon>Blattodea</taxon>
        <taxon>Blattoidea</taxon>
        <taxon>Blattidae</taxon>
        <taxon>Blattinae</taxon>
        <taxon>Periplaneta</taxon>
    </lineage>
</organism>